<dbReference type="InterPro" id="IPR000719">
    <property type="entry name" value="Prot_kinase_dom"/>
</dbReference>
<feature type="binding site" evidence="5">
    <location>
        <position position="42"/>
    </location>
    <ligand>
        <name>ATP</name>
        <dbReference type="ChEBI" id="CHEBI:30616"/>
    </ligand>
</feature>
<sequence length="533" mass="57113">MVQNQAKPDIPGYRILRRLGHGGMSEIWLAEQLALARPVAVKVVSPGLEAEQRLARFRQEAAIVARFDHPNVVGIIEFGETADGRLYFSMPYVPNGTLAQAGLGGDSPRVREVLGQVLDALAYVHELGVVHRDVKPENVLFDQVGRARLADFGVSRSIESVSRHTKAGETFGSSLYMSPEQARGELPDGRSDLYSVGAIAYELLTGEPPFTGPDHLSVVVAHMQQPVPRLPDELAQWQSWIDTAMAKRPEQRFPNAAAMAAALQRIPGRPSPRRPSLAVRLGMPLLILCLLAIAIWRFGEVLWSGEGADDDIAAVAGGTPAGTDAGGSEADPFDDFDEGEAGSGTNAPVAARSSSDGQPGDAIGDGRNGDNAFGDEAAASSQPVATPPAEATPPIVAKSAETAEPGATAAASAPGPAATTPARGSAPKTTPQATRTTPAVPPRFPIDFETVPPVPLFLLAGNREQRLQRIDTHMDLGRRTIEADRQRTERLRSETQDAAQRNALRDGYDRRKANYETWRKQLLALRRRAARGD</sequence>
<keyword evidence="8" id="KW-0723">Serine/threonine-protein kinase</keyword>
<dbReference type="GO" id="GO:0005524">
    <property type="term" value="F:ATP binding"/>
    <property type="evidence" value="ECO:0007669"/>
    <property type="project" value="UniProtKB-UniRule"/>
</dbReference>
<feature type="region of interest" description="Disordered" evidence="6">
    <location>
        <begin position="314"/>
        <end position="445"/>
    </location>
</feature>
<dbReference type="InterPro" id="IPR008271">
    <property type="entry name" value="Ser/Thr_kinase_AS"/>
</dbReference>
<feature type="compositionally biased region" description="Acidic residues" evidence="6">
    <location>
        <begin position="331"/>
        <end position="340"/>
    </location>
</feature>
<dbReference type="PANTHER" id="PTHR43289:SF6">
    <property type="entry name" value="SERINE_THREONINE-PROTEIN KINASE NEKL-3"/>
    <property type="match status" value="1"/>
</dbReference>
<dbReference type="InterPro" id="IPR011009">
    <property type="entry name" value="Kinase-like_dom_sf"/>
</dbReference>
<evidence type="ECO:0000256" key="3">
    <source>
        <dbReference type="ARBA" id="ARBA00022777"/>
    </source>
</evidence>
<evidence type="ECO:0000256" key="4">
    <source>
        <dbReference type="ARBA" id="ARBA00022840"/>
    </source>
</evidence>
<feature type="compositionally biased region" description="Low complexity" evidence="6">
    <location>
        <begin position="383"/>
        <end position="427"/>
    </location>
</feature>
<proteinExistence type="predicted"/>
<dbReference type="EMBL" id="SMAF01000018">
    <property type="protein sequence ID" value="TCS95340.1"/>
    <property type="molecule type" value="Genomic_DNA"/>
</dbReference>
<comment type="caution">
    <text evidence="8">The sequence shown here is derived from an EMBL/GenBank/DDBJ whole genome shotgun (WGS) entry which is preliminary data.</text>
</comment>
<dbReference type="SMART" id="SM00220">
    <property type="entry name" value="S_TKc"/>
    <property type="match status" value="1"/>
</dbReference>
<dbReference type="OrthoDB" id="9801841at2"/>
<gene>
    <name evidence="8" type="ORF">EDC25_11829</name>
</gene>
<dbReference type="Gene3D" id="3.30.200.20">
    <property type="entry name" value="Phosphorylase Kinase, domain 1"/>
    <property type="match status" value="1"/>
</dbReference>
<evidence type="ECO:0000259" key="7">
    <source>
        <dbReference type="PROSITE" id="PS50011"/>
    </source>
</evidence>
<evidence type="ECO:0000313" key="9">
    <source>
        <dbReference type="Proteomes" id="UP000294599"/>
    </source>
</evidence>
<feature type="compositionally biased region" description="Low complexity" evidence="6">
    <location>
        <begin position="314"/>
        <end position="327"/>
    </location>
</feature>
<dbReference type="PANTHER" id="PTHR43289">
    <property type="entry name" value="MITOGEN-ACTIVATED PROTEIN KINASE KINASE KINASE 20-RELATED"/>
    <property type="match status" value="1"/>
</dbReference>
<evidence type="ECO:0000256" key="6">
    <source>
        <dbReference type="SAM" id="MobiDB-lite"/>
    </source>
</evidence>
<keyword evidence="2 5" id="KW-0547">Nucleotide-binding</keyword>
<dbReference type="RefSeq" id="WP_123522787.1">
    <property type="nucleotide sequence ID" value="NZ_JBHLWF010000011.1"/>
</dbReference>
<dbReference type="InterPro" id="IPR017441">
    <property type="entry name" value="Protein_kinase_ATP_BS"/>
</dbReference>
<evidence type="ECO:0000256" key="2">
    <source>
        <dbReference type="ARBA" id="ARBA00022741"/>
    </source>
</evidence>
<dbReference type="PROSITE" id="PS00108">
    <property type="entry name" value="PROTEIN_KINASE_ST"/>
    <property type="match status" value="1"/>
</dbReference>
<evidence type="ECO:0000313" key="8">
    <source>
        <dbReference type="EMBL" id="TCS95340.1"/>
    </source>
</evidence>
<keyword evidence="1" id="KW-0808">Transferase</keyword>
<organism evidence="8 9">
    <name type="scientific">Pseudofulvimonas gallinarii</name>
    <dbReference type="NCBI Taxonomy" id="634155"/>
    <lineage>
        <taxon>Bacteria</taxon>
        <taxon>Pseudomonadati</taxon>
        <taxon>Pseudomonadota</taxon>
        <taxon>Gammaproteobacteria</taxon>
        <taxon>Lysobacterales</taxon>
        <taxon>Rhodanobacteraceae</taxon>
        <taxon>Pseudofulvimonas</taxon>
    </lineage>
</organism>
<keyword evidence="3 8" id="KW-0418">Kinase</keyword>
<dbReference type="CDD" id="cd14014">
    <property type="entry name" value="STKc_PknB_like"/>
    <property type="match status" value="1"/>
</dbReference>
<evidence type="ECO:0000256" key="1">
    <source>
        <dbReference type="ARBA" id="ARBA00022679"/>
    </source>
</evidence>
<evidence type="ECO:0000256" key="5">
    <source>
        <dbReference type="PROSITE-ProRule" id="PRU10141"/>
    </source>
</evidence>
<dbReference type="PROSITE" id="PS00107">
    <property type="entry name" value="PROTEIN_KINASE_ATP"/>
    <property type="match status" value="1"/>
</dbReference>
<dbReference type="GO" id="GO:0004674">
    <property type="term" value="F:protein serine/threonine kinase activity"/>
    <property type="evidence" value="ECO:0007669"/>
    <property type="project" value="UniProtKB-KW"/>
</dbReference>
<feature type="compositionally biased region" description="Polar residues" evidence="6">
    <location>
        <begin position="428"/>
        <end position="437"/>
    </location>
</feature>
<dbReference type="Proteomes" id="UP000294599">
    <property type="component" value="Unassembled WGS sequence"/>
</dbReference>
<reference evidence="8 9" key="1">
    <citation type="submission" date="2019-03" db="EMBL/GenBank/DDBJ databases">
        <title>Genomic Encyclopedia of Type Strains, Phase IV (KMG-IV): sequencing the most valuable type-strain genomes for metagenomic binning, comparative biology and taxonomic classification.</title>
        <authorList>
            <person name="Goeker M."/>
        </authorList>
    </citation>
    <scope>NUCLEOTIDE SEQUENCE [LARGE SCALE GENOMIC DNA]</scope>
    <source>
        <strain evidence="8 9">DSM 21944</strain>
    </source>
</reference>
<keyword evidence="9" id="KW-1185">Reference proteome</keyword>
<dbReference type="SUPFAM" id="SSF56112">
    <property type="entry name" value="Protein kinase-like (PK-like)"/>
    <property type="match status" value="1"/>
</dbReference>
<dbReference type="AlphaFoldDB" id="A0A4R3L8H2"/>
<name>A0A4R3L8H2_9GAMM</name>
<accession>A0A4R3L8H2</accession>
<protein>
    <submittedName>
        <fullName evidence="8">Serine/threonine protein kinase</fullName>
    </submittedName>
</protein>
<keyword evidence="4 5" id="KW-0067">ATP-binding</keyword>
<feature type="domain" description="Protein kinase" evidence="7">
    <location>
        <begin position="13"/>
        <end position="266"/>
    </location>
</feature>
<dbReference type="Pfam" id="PF00069">
    <property type="entry name" value="Pkinase"/>
    <property type="match status" value="1"/>
</dbReference>
<dbReference type="PROSITE" id="PS50011">
    <property type="entry name" value="PROTEIN_KINASE_DOM"/>
    <property type="match status" value="1"/>
</dbReference>
<dbReference type="Gene3D" id="1.10.510.10">
    <property type="entry name" value="Transferase(Phosphotransferase) domain 1"/>
    <property type="match status" value="1"/>
</dbReference>